<organism evidence="1 2">
    <name type="scientific">Clostridium beijerinckii</name>
    <name type="common">Clostridium MP</name>
    <dbReference type="NCBI Taxonomy" id="1520"/>
    <lineage>
        <taxon>Bacteria</taxon>
        <taxon>Bacillati</taxon>
        <taxon>Bacillota</taxon>
        <taxon>Clostridia</taxon>
        <taxon>Eubacteriales</taxon>
        <taxon>Clostridiaceae</taxon>
        <taxon>Clostridium</taxon>
    </lineage>
</organism>
<dbReference type="EMBL" id="JABTDW010000001">
    <property type="protein sequence ID" value="NSB14124.1"/>
    <property type="molecule type" value="Genomic_DNA"/>
</dbReference>
<evidence type="ECO:0000313" key="1">
    <source>
        <dbReference type="EMBL" id="NSB14124.1"/>
    </source>
</evidence>
<dbReference type="SUPFAM" id="SSF55874">
    <property type="entry name" value="ATPase domain of HSP90 chaperone/DNA topoisomerase II/histidine kinase"/>
    <property type="match status" value="1"/>
</dbReference>
<protein>
    <recommendedName>
        <fullName evidence="3">ATP-binding protein</fullName>
    </recommendedName>
</protein>
<dbReference type="NCBIfam" id="NF047352">
    <property type="entry name" value="P_loop_sacsin"/>
    <property type="match status" value="1"/>
</dbReference>
<evidence type="ECO:0000313" key="2">
    <source>
        <dbReference type="Proteomes" id="UP000822184"/>
    </source>
</evidence>
<proteinExistence type="predicted"/>
<dbReference type="Proteomes" id="UP000822184">
    <property type="component" value="Unassembled WGS sequence"/>
</dbReference>
<gene>
    <name evidence="1" type="ORF">BCD95_002383</name>
</gene>
<accession>A0AAE5EXI6</accession>
<sequence>MSYDDIIEESDQKAYEQAIATKILDLMNNLRKSRTTEKARRWIWELIQNAKDASYENEQISIKINVSTTNNNSNKILQFSHDGQPFSVNNINFLIKQISSKDRTTTVERRTTGRFGTGFLTTHLLSEKVDIKGVVKEKNEPYKQFNLTLDRSGQDLESVSESVRKSKEQLKEINRNDQSFKFNQNEYNTCFTYKLDKEGSEVASIGLKDFSRSVIYMLVFVPEIKKIEFEHKNICFKLDEKVINVGDFIRIYTVLKIEKGETRKRYVAILQKNNTTVAAEVQYINGDIILSEKIRKVPKLFCDFPLVGSEDFSFPIVVNNPFFNLNDPRSSIFFTDKEEENKIYISEACELYLTFLREASKYDWKNIYNIVRIETVKENEWISEKCVKDLIIEPLRKEIMLIPIIDTENDIKIPMQYSDEIYTRFPLGITKDIGDELWELINKVIPERIPRKEENCCWHKLIWNNKCKLNLKEVTEIIEANENLNNLEKIILDMKPVEWLNYYYKIIYSDEEFRKDLVSRDYKIIPNQNGKLCSYNEIYIDNQIDDALKNILSDLDFNIREMLADRDIEIAFVDIKQMNQEDVIEKINNKIKNDKSDSTIIASLKLISLYSNSNDFPKEQKELYEICEQLLHEKVEKRVEILNWSEHICEEANKIILKEITKFISSKENIESLTELLRYDNKQKTLKWIDLWVSYLLRTENYNIIDQKKCPFLPNQNGDFVCKDDLYLDDGTIPDELKDILELLGGDYRKQLLDKSVVLDLPETRWRGIKDIAAKIIEIVPSVIANLNRSEEEKSAFRKLYLWFMDNKEQAEIIFGDLYQTKHRLCDDEEMAENMQKIDQLNEMMERYDIDNISDFEILLKEKKEEPKEFITQDILLNLGVSSSEELMELLKDLELSKRFMHTSIPDRDAFEYVQTIITRSKERVIEHLKSLKDIYDCSEMEELSNTVIGGIKKRNVDIHIVVRPSDNGEVLIYDRAEKDILDYENAELWIDNGKDKPKYLTFGGILKMTGINRIPLR</sequence>
<dbReference type="Gene3D" id="3.30.565.10">
    <property type="entry name" value="Histidine kinase-like ATPase, C-terminal domain"/>
    <property type="match status" value="1"/>
</dbReference>
<dbReference type="InterPro" id="IPR036890">
    <property type="entry name" value="HATPase_C_sf"/>
</dbReference>
<reference evidence="1" key="1">
    <citation type="submission" date="2020-06" db="EMBL/GenBank/DDBJ databases">
        <title>Genomic insights into acetone-butanol-ethanol (ABE) fermentation by sequencing solventogenic clostridia strains.</title>
        <authorList>
            <person name="Brown S."/>
        </authorList>
    </citation>
    <scope>NUCLEOTIDE SEQUENCE</scope>
    <source>
        <strain evidence="1">DJ123</strain>
    </source>
</reference>
<dbReference type="RefSeq" id="WP_023973777.1">
    <property type="nucleotide sequence ID" value="NZ_JABTDW010000001.1"/>
</dbReference>
<evidence type="ECO:0008006" key="3">
    <source>
        <dbReference type="Google" id="ProtNLM"/>
    </source>
</evidence>
<comment type="caution">
    <text evidence="1">The sequence shown here is derived from an EMBL/GenBank/DDBJ whole genome shotgun (WGS) entry which is preliminary data.</text>
</comment>
<name>A0AAE5EXI6_CLOBE</name>
<dbReference type="AlphaFoldDB" id="A0AAE5EXI6"/>